<comment type="caution">
    <text evidence="1">The sequence shown here is derived from an EMBL/GenBank/DDBJ whole genome shotgun (WGS) entry which is preliminary data.</text>
</comment>
<gene>
    <name evidence="1" type="ORF">GCM10010994_51620</name>
</gene>
<dbReference type="RefSeq" id="WP_188612056.1">
    <property type="nucleotide sequence ID" value="NZ_BMGG01000010.1"/>
</dbReference>
<proteinExistence type="predicted"/>
<evidence type="ECO:0000313" key="2">
    <source>
        <dbReference type="Proteomes" id="UP000637002"/>
    </source>
</evidence>
<protein>
    <recommendedName>
        <fullName evidence="3">N-terminal of MaoC-like dehydratase domain-containing protein</fullName>
    </recommendedName>
</protein>
<reference evidence="1" key="2">
    <citation type="submission" date="2020-09" db="EMBL/GenBank/DDBJ databases">
        <authorList>
            <person name="Sun Q."/>
            <person name="Zhou Y."/>
        </authorList>
    </citation>
    <scope>NUCLEOTIDE SEQUENCE</scope>
    <source>
        <strain evidence="1">CGMCC 1.12919</strain>
    </source>
</reference>
<reference evidence="1" key="1">
    <citation type="journal article" date="2014" name="Int. J. Syst. Evol. Microbiol.">
        <title>Complete genome sequence of Corynebacterium casei LMG S-19264T (=DSM 44701T), isolated from a smear-ripened cheese.</title>
        <authorList>
            <consortium name="US DOE Joint Genome Institute (JGI-PGF)"/>
            <person name="Walter F."/>
            <person name="Albersmeier A."/>
            <person name="Kalinowski J."/>
            <person name="Ruckert C."/>
        </authorList>
    </citation>
    <scope>NUCLEOTIDE SEQUENCE</scope>
    <source>
        <strain evidence="1">CGMCC 1.12919</strain>
    </source>
</reference>
<dbReference type="SUPFAM" id="SSF54637">
    <property type="entry name" value="Thioesterase/thiol ester dehydrase-isomerase"/>
    <property type="match status" value="1"/>
</dbReference>
<accession>A0A916XNQ2</accession>
<dbReference type="EMBL" id="BMGG01000010">
    <property type="protein sequence ID" value="GGC87338.1"/>
    <property type="molecule type" value="Genomic_DNA"/>
</dbReference>
<evidence type="ECO:0000313" key="1">
    <source>
        <dbReference type="EMBL" id="GGC87338.1"/>
    </source>
</evidence>
<dbReference type="Proteomes" id="UP000637002">
    <property type="component" value="Unassembled WGS sequence"/>
</dbReference>
<keyword evidence="2" id="KW-1185">Reference proteome</keyword>
<dbReference type="InterPro" id="IPR029069">
    <property type="entry name" value="HotDog_dom_sf"/>
</dbReference>
<dbReference type="Gene3D" id="3.10.129.10">
    <property type="entry name" value="Hotdog Thioesterase"/>
    <property type="match status" value="1"/>
</dbReference>
<name>A0A916XNQ2_9HYPH</name>
<evidence type="ECO:0008006" key="3">
    <source>
        <dbReference type="Google" id="ProtNLM"/>
    </source>
</evidence>
<dbReference type="AlphaFoldDB" id="A0A916XNQ2"/>
<organism evidence="1 2">
    <name type="scientific">Chelatococcus reniformis</name>
    <dbReference type="NCBI Taxonomy" id="1494448"/>
    <lineage>
        <taxon>Bacteria</taxon>
        <taxon>Pseudomonadati</taxon>
        <taxon>Pseudomonadota</taxon>
        <taxon>Alphaproteobacteria</taxon>
        <taxon>Hyphomicrobiales</taxon>
        <taxon>Chelatococcaceae</taxon>
        <taxon>Chelatococcus</taxon>
    </lineage>
</organism>
<sequence length="127" mass="13874">MFDYAAFQPGQAIGSHRLTLEQALIDQWCELYPADADGAVMPPGMMPVITSRAVSHTLRPSPPGGVHGGQVFRVSRLPRAGEEIVTTVGCERKEEKRGRKWVLLAIDSATADGEHLFSSRMNNVWAA</sequence>